<evidence type="ECO:0000313" key="1">
    <source>
        <dbReference type="EMBL" id="MCH8614769.1"/>
    </source>
</evidence>
<name>A0ABS9VJQ5_9SPHN</name>
<dbReference type="SUPFAM" id="SSF52540">
    <property type="entry name" value="P-loop containing nucleoside triphosphate hydrolases"/>
    <property type="match status" value="1"/>
</dbReference>
<dbReference type="InterPro" id="IPR050625">
    <property type="entry name" value="ParA/MinD_ATPase"/>
</dbReference>
<reference evidence="1 2" key="1">
    <citation type="submission" date="2022-03" db="EMBL/GenBank/DDBJ databases">
        <authorList>
            <person name="Jo J.-H."/>
            <person name="Im W.-T."/>
        </authorList>
    </citation>
    <scope>NUCLEOTIDE SEQUENCE [LARGE SCALE GENOMIC DNA]</scope>
    <source>
        <strain evidence="1 2">SM33</strain>
    </source>
</reference>
<dbReference type="Proteomes" id="UP001203058">
    <property type="component" value="Unassembled WGS sequence"/>
</dbReference>
<dbReference type="RefSeq" id="WP_241445350.1">
    <property type="nucleotide sequence ID" value="NZ_JAKZHW010000001.1"/>
</dbReference>
<dbReference type="InterPro" id="IPR027417">
    <property type="entry name" value="P-loop_NTPase"/>
</dbReference>
<evidence type="ECO:0000313" key="2">
    <source>
        <dbReference type="Proteomes" id="UP001203058"/>
    </source>
</evidence>
<keyword evidence="2" id="KW-1185">Reference proteome</keyword>
<accession>A0ABS9VJQ5</accession>
<proteinExistence type="predicted"/>
<organism evidence="1 2">
    <name type="scientific">Sphingomonas telluris</name>
    <dbReference type="NCBI Taxonomy" id="2907998"/>
    <lineage>
        <taxon>Bacteria</taxon>
        <taxon>Pseudomonadati</taxon>
        <taxon>Pseudomonadota</taxon>
        <taxon>Alphaproteobacteria</taxon>
        <taxon>Sphingomonadales</taxon>
        <taxon>Sphingomonadaceae</taxon>
        <taxon>Sphingomonas</taxon>
    </lineage>
</organism>
<dbReference type="PANTHER" id="PTHR43384">
    <property type="entry name" value="SEPTUM SITE-DETERMINING PROTEIN MIND HOMOLOG, CHLOROPLASTIC-RELATED"/>
    <property type="match status" value="1"/>
</dbReference>
<dbReference type="PANTHER" id="PTHR43384:SF13">
    <property type="entry name" value="SLR0110 PROTEIN"/>
    <property type="match status" value="1"/>
</dbReference>
<dbReference type="EMBL" id="JAKZHW010000001">
    <property type="protein sequence ID" value="MCH8614769.1"/>
    <property type="molecule type" value="Genomic_DNA"/>
</dbReference>
<sequence>MEKMSVINPNETAGTWRAHKRESALELFLSGASGDAADLMGARVAGFPVSLNIAAIEDAIDPEMLATASAAVVEVDPSRPGSLKRFEKLAASTRTPLVAAAYDPPLALVRALVRAGAHDVVPLPLDIADLETSLLPIRDEIMRRNSAAHSANGKLICAIKSVGGIGATALLTQLAIRAAENEARAGREVCLFDLDLQFGNAAFQLGLSPNLTIFDLVEAGERLDGDLLRSTMTEHPSRLKVVAAPNSMMPLDAISSEQAIEIIELAKNEFGTVFLDLPSNWTNWSLSLLAQADLVLLLTELSVGGLHRARRQLDLLREQELSSVDLRVVVNRFEKGLMKTVKAGDVQRALGREVSYTIANEPQVMHPATERGVPLAEIKRKSAIGKDIDMLESGIAAALGRER</sequence>
<comment type="caution">
    <text evidence="1">The sequence shown here is derived from an EMBL/GenBank/DDBJ whole genome shotgun (WGS) entry which is preliminary data.</text>
</comment>
<dbReference type="Gene3D" id="3.40.50.300">
    <property type="entry name" value="P-loop containing nucleotide triphosphate hydrolases"/>
    <property type="match status" value="1"/>
</dbReference>
<protein>
    <submittedName>
        <fullName evidence="1">AAA family ATPase</fullName>
    </submittedName>
</protein>
<gene>
    <name evidence="1" type="ORF">LZ016_01425</name>
</gene>